<dbReference type="RefSeq" id="WP_210032618.1">
    <property type="nucleotide sequence ID" value="NZ_JAGINU010000001.1"/>
</dbReference>
<keyword evidence="3" id="KW-1185">Reference proteome</keyword>
<proteinExistence type="predicted"/>
<dbReference type="EMBL" id="JAGINU010000001">
    <property type="protein sequence ID" value="MBP2369895.1"/>
    <property type="molecule type" value="Genomic_DNA"/>
</dbReference>
<accession>A0ABS4W155</accession>
<dbReference type="Proteomes" id="UP001519295">
    <property type="component" value="Unassembled WGS sequence"/>
</dbReference>
<gene>
    <name evidence="2" type="ORF">JOF36_005591</name>
</gene>
<evidence type="ECO:0000313" key="3">
    <source>
        <dbReference type="Proteomes" id="UP001519295"/>
    </source>
</evidence>
<comment type="caution">
    <text evidence="2">The sequence shown here is derived from an EMBL/GenBank/DDBJ whole genome shotgun (WGS) entry which is preliminary data.</text>
</comment>
<organism evidence="2 3">
    <name type="scientific">Pseudonocardia parietis</name>
    <dbReference type="NCBI Taxonomy" id="570936"/>
    <lineage>
        <taxon>Bacteria</taxon>
        <taxon>Bacillati</taxon>
        <taxon>Actinomycetota</taxon>
        <taxon>Actinomycetes</taxon>
        <taxon>Pseudonocardiales</taxon>
        <taxon>Pseudonocardiaceae</taxon>
        <taxon>Pseudonocardia</taxon>
    </lineage>
</organism>
<feature type="region of interest" description="Disordered" evidence="1">
    <location>
        <begin position="1"/>
        <end position="22"/>
    </location>
</feature>
<evidence type="ECO:0000256" key="1">
    <source>
        <dbReference type="SAM" id="MobiDB-lite"/>
    </source>
</evidence>
<sequence length="261" mass="26821">MQIPVQRNTPPPPGPVQRNRRSRKSLWAALAAVLVAGGAVAAGVALSSSGAGGAPTAASSTTPFRIIHSDPPAAPTTTAAAAATVPTQTYSGTGNDVVTLTTPVDVGIVEFDCPKCSDNTTVKSDASIDADLVSKFSGAYSGKVWTGMRGGTTSRLQITASGPWTLKVGGLDLATQYDATEPVKGTGDDVVLYRTTPRTVTMTHSGKSNFSVLVMTDTIGYPDLAVNEIGKYSGRVMFPSKASDAVLVQVTADGAWTMTPS</sequence>
<reference evidence="2 3" key="1">
    <citation type="submission" date="2021-03" db="EMBL/GenBank/DDBJ databases">
        <title>Sequencing the genomes of 1000 actinobacteria strains.</title>
        <authorList>
            <person name="Klenk H.-P."/>
        </authorList>
    </citation>
    <scope>NUCLEOTIDE SEQUENCE [LARGE SCALE GENOMIC DNA]</scope>
    <source>
        <strain evidence="2 3">DSM 45256</strain>
    </source>
</reference>
<name>A0ABS4W155_9PSEU</name>
<evidence type="ECO:0000313" key="2">
    <source>
        <dbReference type="EMBL" id="MBP2369895.1"/>
    </source>
</evidence>
<protein>
    <submittedName>
        <fullName evidence="2">Uncharacterized protein</fullName>
    </submittedName>
</protein>